<evidence type="ECO:0000259" key="2">
    <source>
        <dbReference type="SMART" id="SM00642"/>
    </source>
</evidence>
<dbReference type="EMBL" id="JAUSUZ010000001">
    <property type="protein sequence ID" value="MDQ0367995.1"/>
    <property type="molecule type" value="Genomic_DNA"/>
</dbReference>
<dbReference type="GO" id="GO:0004558">
    <property type="term" value="F:alpha-1,4-glucosidase activity"/>
    <property type="evidence" value="ECO:0007669"/>
    <property type="project" value="UniProtKB-EC"/>
</dbReference>
<keyword evidence="3" id="KW-0326">Glycosidase</keyword>
<dbReference type="Proteomes" id="UP001240236">
    <property type="component" value="Unassembled WGS sequence"/>
</dbReference>
<dbReference type="GO" id="GO:0004556">
    <property type="term" value="F:alpha-amylase activity"/>
    <property type="evidence" value="ECO:0007669"/>
    <property type="project" value="TreeGrafter"/>
</dbReference>
<organism evidence="3 4">
    <name type="scientific">Catenuloplanes indicus</name>
    <dbReference type="NCBI Taxonomy" id="137267"/>
    <lineage>
        <taxon>Bacteria</taxon>
        <taxon>Bacillati</taxon>
        <taxon>Actinomycetota</taxon>
        <taxon>Actinomycetes</taxon>
        <taxon>Micromonosporales</taxon>
        <taxon>Micromonosporaceae</taxon>
        <taxon>Catenuloplanes</taxon>
    </lineage>
</organism>
<evidence type="ECO:0000256" key="1">
    <source>
        <dbReference type="ARBA" id="ARBA00008061"/>
    </source>
</evidence>
<dbReference type="InterPro" id="IPR006047">
    <property type="entry name" value="GH13_cat_dom"/>
</dbReference>
<dbReference type="PANTHER" id="PTHR10357">
    <property type="entry name" value="ALPHA-AMYLASE FAMILY MEMBER"/>
    <property type="match status" value="1"/>
</dbReference>
<comment type="similarity">
    <text evidence="1">Belongs to the glycosyl hydrolase 13 family.</text>
</comment>
<dbReference type="EC" id="3.2.1.20" evidence="3"/>
<gene>
    <name evidence="3" type="ORF">J2S42_004664</name>
</gene>
<accession>A0AAE4AYD3</accession>
<keyword evidence="3" id="KW-0378">Hydrolase</keyword>
<dbReference type="SUPFAM" id="SSF51445">
    <property type="entry name" value="(Trans)glycosidases"/>
    <property type="match status" value="1"/>
</dbReference>
<dbReference type="Gene3D" id="3.90.400.10">
    <property type="entry name" value="Oligo-1,6-glucosidase, Domain 2"/>
    <property type="match status" value="1"/>
</dbReference>
<dbReference type="CDD" id="cd11332">
    <property type="entry name" value="AmyAc_OligoGlu_TS"/>
    <property type="match status" value="1"/>
</dbReference>
<evidence type="ECO:0000313" key="4">
    <source>
        <dbReference type="Proteomes" id="UP001240236"/>
    </source>
</evidence>
<proteinExistence type="inferred from homology"/>
<dbReference type="PANTHER" id="PTHR10357:SF179">
    <property type="entry name" value="NEUTRAL AND BASIC AMINO ACID TRANSPORT PROTEIN RBAT"/>
    <property type="match status" value="1"/>
</dbReference>
<protein>
    <submittedName>
        <fullName evidence="3">Alpha-glucosidase</fullName>
        <ecNumber evidence="3">3.2.1.20</ecNumber>
    </submittedName>
</protein>
<reference evidence="3 4" key="1">
    <citation type="submission" date="2023-07" db="EMBL/GenBank/DDBJ databases">
        <title>Sequencing the genomes of 1000 actinobacteria strains.</title>
        <authorList>
            <person name="Klenk H.-P."/>
        </authorList>
    </citation>
    <scope>NUCLEOTIDE SEQUENCE [LARGE SCALE GENOMIC DNA]</scope>
    <source>
        <strain evidence="3 4">DSM 44709</strain>
    </source>
</reference>
<name>A0AAE4AYD3_9ACTN</name>
<dbReference type="GO" id="GO:0009313">
    <property type="term" value="P:oligosaccharide catabolic process"/>
    <property type="evidence" value="ECO:0007669"/>
    <property type="project" value="TreeGrafter"/>
</dbReference>
<sequence>MSTWWRDAVIYQVYPRSFADGNGDGIGDLAGVRAHLDHLVDLGVDAIWFSPWYPSPQADAGYDVADYRDIEPIFGTLAEAETLIAEAHAHGLKIIIDIVPNHVSSAHPWFQAALASPDAPERELFWFRPGPSRPTDWEGEFGGPTWTQTADGAWYLHLFDKAQPDLNWNHPRVREEHLDILRFWLDRGVDGFRVDSAALLVKDPALPPVSPGSPHPFHDLDGVHEIYRSWRRLIDSYGGDRTLIGEVWLPSPERFARYLRPDEMHSAFNLEFLCSPWDATRLREIIDETIRVHEPLGAVATWVLSNHDVTRPVTRYGRAETGFSFAAKREGTPTDLRLGTVRARAAALLSLALPGAAYLYQGEELGLEEVEDIPPALRQDPMWHRSGHRDPGRDGCRVPLPWSGEEPPFGFGAGTPWLPQPHAWKDRTVAVQRADPASMLSLYRSALRLRRSVPAAPLVWLDSAPDVLAFRRGDFACVANLSAVPVPFDGDVRLASGPLEDGLLPPDTTVWLAL</sequence>
<dbReference type="InterPro" id="IPR045857">
    <property type="entry name" value="O16G_dom_2"/>
</dbReference>
<dbReference type="RefSeq" id="WP_307242378.1">
    <property type="nucleotide sequence ID" value="NZ_JAUSUZ010000001.1"/>
</dbReference>
<dbReference type="InterPro" id="IPR017853">
    <property type="entry name" value="GH"/>
</dbReference>
<dbReference type="Gene3D" id="3.20.20.80">
    <property type="entry name" value="Glycosidases"/>
    <property type="match status" value="1"/>
</dbReference>
<comment type="caution">
    <text evidence="3">The sequence shown here is derived from an EMBL/GenBank/DDBJ whole genome shotgun (WGS) entry which is preliminary data.</text>
</comment>
<dbReference type="Pfam" id="PF00128">
    <property type="entry name" value="Alpha-amylase"/>
    <property type="match status" value="1"/>
</dbReference>
<feature type="domain" description="Glycosyl hydrolase family 13 catalytic" evidence="2">
    <location>
        <begin position="12"/>
        <end position="397"/>
    </location>
</feature>
<keyword evidence="4" id="KW-1185">Reference proteome</keyword>
<dbReference type="AlphaFoldDB" id="A0AAE4AYD3"/>
<evidence type="ECO:0000313" key="3">
    <source>
        <dbReference type="EMBL" id="MDQ0367995.1"/>
    </source>
</evidence>
<dbReference type="SMART" id="SM00642">
    <property type="entry name" value="Aamy"/>
    <property type="match status" value="1"/>
</dbReference>